<accession>A0AA95HA48</accession>
<reference evidence="2" key="2">
    <citation type="submission" date="2023-04" db="EMBL/GenBank/DDBJ databases">
        <authorList>
            <person name="Beletskiy A.V."/>
            <person name="Mardanov A.V."/>
            <person name="Ravin N.V."/>
        </authorList>
    </citation>
    <scope>NUCLEOTIDE SEQUENCE</scope>
    <source>
        <strain evidence="2">GKL-01</strain>
    </source>
</reference>
<dbReference type="EMBL" id="CP124755">
    <property type="protein sequence ID" value="WGZ91219.1"/>
    <property type="molecule type" value="Genomic_DNA"/>
</dbReference>
<evidence type="ECO:0000313" key="2">
    <source>
        <dbReference type="EMBL" id="WGZ91219.1"/>
    </source>
</evidence>
<name>A0AA95HA48_9GAMM</name>
<dbReference type="SUPFAM" id="SSF103025">
    <property type="entry name" value="Folate-binding domain"/>
    <property type="match status" value="1"/>
</dbReference>
<dbReference type="Gene3D" id="3.30.70.1400">
    <property type="entry name" value="Aminomethyltransferase beta-barrel domains"/>
    <property type="match status" value="1"/>
</dbReference>
<dbReference type="NCBIfam" id="TIGR03317">
    <property type="entry name" value="ygfZ_signature"/>
    <property type="match status" value="1"/>
</dbReference>
<evidence type="ECO:0000259" key="1">
    <source>
        <dbReference type="Pfam" id="PF01571"/>
    </source>
</evidence>
<dbReference type="InterPro" id="IPR017703">
    <property type="entry name" value="YgfZ/GCV_T_CS"/>
</dbReference>
<dbReference type="KEGG" id="tdu:QJT80_01820"/>
<dbReference type="GO" id="GO:0016226">
    <property type="term" value="P:iron-sulfur cluster assembly"/>
    <property type="evidence" value="ECO:0007669"/>
    <property type="project" value="TreeGrafter"/>
</dbReference>
<reference evidence="2" key="1">
    <citation type="journal article" date="2023" name="Int. J. Mol. Sci.">
        <title>Metagenomics Revealed a New Genus 'Candidatus Thiocaldithrix dubininis' gen. nov., sp. nov. and a New Species 'Candidatus Thiothrix putei' sp. nov. in the Family Thiotrichaceae, Some Members of Which Have Traits of Both Na+- and H+-Motive Energetics.</title>
        <authorList>
            <person name="Ravin N.V."/>
            <person name="Muntyan M.S."/>
            <person name="Smolyakov D.D."/>
            <person name="Rudenko T.S."/>
            <person name="Beletsky A.V."/>
            <person name="Mardanov A.V."/>
            <person name="Grabovich M.Y."/>
        </authorList>
    </citation>
    <scope>NUCLEOTIDE SEQUENCE</scope>
    <source>
        <strain evidence="2">GKL-01</strain>
    </source>
</reference>
<feature type="domain" description="GCVT N-terminal" evidence="1">
    <location>
        <begin position="37"/>
        <end position="186"/>
    </location>
</feature>
<dbReference type="AlphaFoldDB" id="A0AA95HA48"/>
<dbReference type="Gene3D" id="2.40.30.160">
    <property type="match status" value="1"/>
</dbReference>
<protein>
    <submittedName>
        <fullName evidence="2">Folate-binding protein YgfZ</fullName>
    </submittedName>
</protein>
<gene>
    <name evidence="2" type="ORF">QJT80_01820</name>
</gene>
<dbReference type="InterPro" id="IPR006222">
    <property type="entry name" value="GCVT_N"/>
</dbReference>
<dbReference type="PANTHER" id="PTHR22602:SF0">
    <property type="entry name" value="TRANSFERASE CAF17, MITOCHONDRIAL-RELATED"/>
    <property type="match status" value="1"/>
</dbReference>
<dbReference type="PANTHER" id="PTHR22602">
    <property type="entry name" value="TRANSFERASE CAF17, MITOCHONDRIAL-RELATED"/>
    <property type="match status" value="1"/>
</dbReference>
<proteinExistence type="predicted"/>
<dbReference type="Gene3D" id="3.30.70.1630">
    <property type="match status" value="1"/>
</dbReference>
<sequence>MKPEWKEFLIKRGAEFSGDSLVSFGNPDLERRIPPRGAILCDLSHFGLIRIMGEDAENFLQGQFTNDIRQVTDQWSQLSAYSNPQGRVLATFFITHRQGSYYLSVSRDLVETLLKRLRMYVLRSKVYLEDASASLVHFGYAAPDGDTRLIEILGKAPQAAYETLQINNLTIMRQPAPIPRYKILGELPEALKLWQQLNVNAACVGRNGWEYFNVQSGIPMVTKKSYEAWVPQMLNLDLINGLSFTKGCYPGQEIVARMKYLGKSKRRMFRIAIPHLVQRPSIGTPIASPQDPEAGTILNATLNPDGYVEALAVMKIAETTQALTLGEYKVQLASLPYSLEDEAV</sequence>
<dbReference type="Proteomes" id="UP001300672">
    <property type="component" value="Chromosome"/>
</dbReference>
<dbReference type="Pfam" id="PF01571">
    <property type="entry name" value="GCV_T"/>
    <property type="match status" value="1"/>
</dbReference>
<organism evidence="2">
    <name type="scientific">Candidatus Thiocaldithrix dubininis</name>
    <dbReference type="NCBI Taxonomy" id="3080823"/>
    <lineage>
        <taxon>Bacteria</taxon>
        <taxon>Pseudomonadati</taxon>
        <taxon>Pseudomonadota</taxon>
        <taxon>Gammaproteobacteria</taxon>
        <taxon>Thiotrichales</taxon>
        <taxon>Thiotrichaceae</taxon>
        <taxon>Candidatus Thiocaldithrix</taxon>
    </lineage>
</organism>
<dbReference type="InterPro" id="IPR045179">
    <property type="entry name" value="YgfZ/GcvT"/>
</dbReference>